<dbReference type="Pfam" id="PF19063">
    <property type="entry name" value="DUF5759"/>
    <property type="match status" value="1"/>
</dbReference>
<dbReference type="AlphaFoldDB" id="A0A6C0AZ88"/>
<protein>
    <submittedName>
        <fullName evidence="2">Uncharacterized protein</fullName>
    </submittedName>
</protein>
<keyword evidence="1" id="KW-0175">Coiled coil</keyword>
<dbReference type="InterPro" id="IPR043977">
    <property type="entry name" value="DUF5759"/>
</dbReference>
<evidence type="ECO:0000256" key="1">
    <source>
        <dbReference type="SAM" id="Coils"/>
    </source>
</evidence>
<evidence type="ECO:0000313" key="2">
    <source>
        <dbReference type="EMBL" id="QHS85120.1"/>
    </source>
</evidence>
<name>A0A6C0AZ88_9ZZZZ</name>
<proteinExistence type="predicted"/>
<sequence length="172" mass="20294">MNVQEVLQIGKERKQRTKESVKKIVENIHKKIKYYAGLRKEQCVYIVPPIVNDLPVYDFDNVIKDIFKILDEEGYIVSAYSNGQIQICWNEKLVEQKVKTDAFIISQEERKLKNITRKAKKVDDRFSFLANPKKTTTELTIEDKLDEQVEKILREKDKKQKQMKQIVGNFSK</sequence>
<reference evidence="2" key="1">
    <citation type="journal article" date="2020" name="Nature">
        <title>Giant virus diversity and host interactions through global metagenomics.</title>
        <authorList>
            <person name="Schulz F."/>
            <person name="Roux S."/>
            <person name="Paez-Espino D."/>
            <person name="Jungbluth S."/>
            <person name="Walsh D.A."/>
            <person name="Denef V.J."/>
            <person name="McMahon K.D."/>
            <person name="Konstantinidis K.T."/>
            <person name="Eloe-Fadrosh E.A."/>
            <person name="Kyrpides N.C."/>
            <person name="Woyke T."/>
        </authorList>
    </citation>
    <scope>NUCLEOTIDE SEQUENCE</scope>
    <source>
        <strain evidence="2">GVMAG-M-3300009182-67</strain>
    </source>
</reference>
<accession>A0A6C0AZ88</accession>
<organism evidence="2">
    <name type="scientific">viral metagenome</name>
    <dbReference type="NCBI Taxonomy" id="1070528"/>
    <lineage>
        <taxon>unclassified sequences</taxon>
        <taxon>metagenomes</taxon>
        <taxon>organismal metagenomes</taxon>
    </lineage>
</organism>
<feature type="coiled-coil region" evidence="1">
    <location>
        <begin position="105"/>
        <end position="162"/>
    </location>
</feature>
<dbReference type="EMBL" id="MN739040">
    <property type="protein sequence ID" value="QHS85120.1"/>
    <property type="molecule type" value="Genomic_DNA"/>
</dbReference>